<gene>
    <name evidence="2" type="ORF">VFPBJ_07151</name>
    <name evidence="3" type="ORF">VFPFJ_02377</name>
</gene>
<proteinExistence type="predicted"/>
<accession>A0A179HRZ1</accession>
<sequence>MQQNTIQATDKIPHNIPLLSCVPAHLPARSTSGITEHRTSHRPSQAGGVPSHESSKEKQTQQTVSTRGQARRNPASLARPQCPALAPMQGRKENTGKDRIKTSERESNPCRCPMGPPICSAAKQIIPFQIVSCMHCKSYRRAKGTKKRKDLAR</sequence>
<dbReference type="EMBL" id="LSBI01000002">
    <property type="protein sequence ID" value="OAQ93216.1"/>
    <property type="molecule type" value="Genomic_DNA"/>
</dbReference>
<evidence type="ECO:0000313" key="2">
    <source>
        <dbReference type="EMBL" id="OAQ79030.1"/>
    </source>
</evidence>
<reference evidence="3 4" key="1">
    <citation type="submission" date="2016-02" db="EMBL/GenBank/DDBJ databases">
        <title>Biosynthesis of antibiotic leucinostatins and their inhibition on Phytophthora in bio-control Purpureocillium lilacinum.</title>
        <authorList>
            <person name="Wang G."/>
            <person name="Liu Z."/>
            <person name="Lin R."/>
            <person name="Li E."/>
            <person name="Mao Z."/>
            <person name="Ling J."/>
            <person name="Yin W."/>
            <person name="Xie B."/>
        </authorList>
    </citation>
    <scope>NUCLEOTIDE SEQUENCE [LARGE SCALE GENOMIC DNA]</scope>
    <source>
        <strain evidence="2">PLBJ-1</strain>
        <strain evidence="3">PLFJ-1</strain>
    </source>
</reference>
<name>A0A179HRZ1_PURLI</name>
<protein>
    <submittedName>
        <fullName evidence="3">Uncharacterized protein</fullName>
    </submittedName>
</protein>
<dbReference type="EMBL" id="LSBH01000005">
    <property type="protein sequence ID" value="OAQ79030.1"/>
    <property type="molecule type" value="Genomic_DNA"/>
</dbReference>
<evidence type="ECO:0000256" key="1">
    <source>
        <dbReference type="SAM" id="MobiDB-lite"/>
    </source>
</evidence>
<evidence type="ECO:0000313" key="3">
    <source>
        <dbReference type="EMBL" id="OAQ93216.1"/>
    </source>
</evidence>
<dbReference type="AlphaFoldDB" id="A0A179HRZ1"/>
<dbReference type="Proteomes" id="UP000078340">
    <property type="component" value="Unassembled WGS sequence"/>
</dbReference>
<dbReference type="Proteomes" id="UP000078240">
    <property type="component" value="Unassembled WGS sequence"/>
</dbReference>
<feature type="region of interest" description="Disordered" evidence="1">
    <location>
        <begin position="32"/>
        <end position="108"/>
    </location>
</feature>
<organism evidence="3 4">
    <name type="scientific">Purpureocillium lilacinum</name>
    <name type="common">Paecilomyces lilacinus</name>
    <dbReference type="NCBI Taxonomy" id="33203"/>
    <lineage>
        <taxon>Eukaryota</taxon>
        <taxon>Fungi</taxon>
        <taxon>Dikarya</taxon>
        <taxon>Ascomycota</taxon>
        <taxon>Pezizomycotina</taxon>
        <taxon>Sordariomycetes</taxon>
        <taxon>Hypocreomycetidae</taxon>
        <taxon>Hypocreales</taxon>
        <taxon>Ophiocordycipitaceae</taxon>
        <taxon>Purpureocillium</taxon>
    </lineage>
</organism>
<feature type="compositionally biased region" description="Basic and acidic residues" evidence="1">
    <location>
        <begin position="90"/>
        <end position="108"/>
    </location>
</feature>
<comment type="caution">
    <text evidence="3">The sequence shown here is derived from an EMBL/GenBank/DDBJ whole genome shotgun (WGS) entry which is preliminary data.</text>
</comment>
<evidence type="ECO:0000313" key="4">
    <source>
        <dbReference type="Proteomes" id="UP000078340"/>
    </source>
</evidence>